<dbReference type="InterPro" id="IPR035986">
    <property type="entry name" value="PKD_dom_sf"/>
</dbReference>
<evidence type="ECO:0000313" key="3">
    <source>
        <dbReference type="EMBL" id="OQP62108.1"/>
    </source>
</evidence>
<evidence type="ECO:0000313" key="4">
    <source>
        <dbReference type="Proteomes" id="UP000192796"/>
    </source>
</evidence>
<evidence type="ECO:0000259" key="2">
    <source>
        <dbReference type="PROSITE" id="PS50093"/>
    </source>
</evidence>
<organism evidence="3 4">
    <name type="scientific">Niastella vici</name>
    <dbReference type="NCBI Taxonomy" id="1703345"/>
    <lineage>
        <taxon>Bacteria</taxon>
        <taxon>Pseudomonadati</taxon>
        <taxon>Bacteroidota</taxon>
        <taxon>Chitinophagia</taxon>
        <taxon>Chitinophagales</taxon>
        <taxon>Chitinophagaceae</taxon>
        <taxon>Niastella</taxon>
    </lineage>
</organism>
<dbReference type="InterPro" id="IPR022409">
    <property type="entry name" value="PKD/Chitinase_dom"/>
</dbReference>
<dbReference type="SUPFAM" id="SSF49299">
    <property type="entry name" value="PKD domain"/>
    <property type="match status" value="2"/>
</dbReference>
<keyword evidence="1" id="KW-0732">Signal</keyword>
<dbReference type="CDD" id="cd00146">
    <property type="entry name" value="PKD"/>
    <property type="match status" value="2"/>
</dbReference>
<dbReference type="PROSITE" id="PS50093">
    <property type="entry name" value="PKD"/>
    <property type="match status" value="2"/>
</dbReference>
<dbReference type="Pfam" id="PF13585">
    <property type="entry name" value="CHU_C"/>
    <property type="match status" value="1"/>
</dbReference>
<protein>
    <recommendedName>
        <fullName evidence="2">PKD domain-containing protein</fullName>
    </recommendedName>
</protein>
<dbReference type="Gene3D" id="2.60.40.10">
    <property type="entry name" value="Immunoglobulins"/>
    <property type="match status" value="2"/>
</dbReference>
<dbReference type="RefSeq" id="WP_081149739.1">
    <property type="nucleotide sequence ID" value="NZ_LVYD01000052.1"/>
</dbReference>
<comment type="caution">
    <text evidence="3">The sequence shown here is derived from an EMBL/GenBank/DDBJ whole genome shotgun (WGS) entry which is preliminary data.</text>
</comment>
<dbReference type="InterPro" id="IPR000601">
    <property type="entry name" value="PKD_dom"/>
</dbReference>
<feature type="domain" description="PKD" evidence="2">
    <location>
        <begin position="418"/>
        <end position="474"/>
    </location>
</feature>
<dbReference type="Proteomes" id="UP000192796">
    <property type="component" value="Unassembled WGS sequence"/>
</dbReference>
<dbReference type="SMART" id="SM00089">
    <property type="entry name" value="PKD"/>
    <property type="match status" value="2"/>
</dbReference>
<feature type="signal peptide" evidence="1">
    <location>
        <begin position="1"/>
        <end position="20"/>
    </location>
</feature>
<accession>A0A1V9FUW9</accession>
<proteinExistence type="predicted"/>
<dbReference type="InterPro" id="IPR013783">
    <property type="entry name" value="Ig-like_fold"/>
</dbReference>
<sequence length="877" mass="95765">MRKALAIALLLVGTIQSLFAEHIKGGEMFYDYMGPGSAAGTSLYRITLKLYIDCNANSSGQLDTEIKLTIFDKDNSNSQISGSPFTAPTTGDVFLKFDPNSNPCINNPPTDVCYRVRSFSTTVTLPINVKGYTIAYQRCCRINNIVNLVSPSNSVGATYMCEIPGTELLPEAYKNSSPRFTPNDATAICRGSNFTLSFAATEPDGTDEIKYTFCSGFVGGSTGTPAPQTASTPPYTQLNYQSPYGGNAPLGGQVTINDKTGLISGIAPSTTGQYVITVCAYEYRQGVLINIHRKDVHVKVSDCIPLDALLKPNYAYCDDFLVTFKNEQVNPTGSVYTWDFGDGTPPATTTDIEGTIQHQYADTGTYTVKLKVVLAGQCEDETVTLAKVYPGFYPAFKVQGTCVLLPIQFIDQTTSKYGKASKWSWDFGDETTTTDISTVQNPSWKYSSTGTKTVTLTVESDKGCVGTVTGTADVRDKPPITLAFKDTLICSIDTLKLNASGNGIASWTPLYNIFDENTFTPSVYPKKTTTYTITLNENGCVNTDNVQVRVVDFVTLNAGADSTICLTDTIRLNPQSDGLKFEWTANTPGYISDPNVKQPYVKPSSITTYHVVAHVGKCSAADDITIRTIPYPIARAGADTLICYEDTASLHASMVGYRFTWSPISTLSNANSLNTLAWPKKTTAYVLSVYDTLGCPKPGRDTVIVNVKDEIIAFAGNDTSVVVNQPLLLNGRGADFYEWQPPLHLNRNDIANPTALLEDNFSYQLKAYTAEGCYDLDTINIKVFKTAPDIFVPNAFRPDGSRNNRLRPIPVGIATIDYFCIYNRWGQMVYRGYSPESGWDGSINGKPQDAGTYVWMVRGTDYTGKVVMRKGTAILLR</sequence>
<evidence type="ECO:0000256" key="1">
    <source>
        <dbReference type="SAM" id="SignalP"/>
    </source>
</evidence>
<gene>
    <name evidence="3" type="ORF">A3860_29605</name>
</gene>
<dbReference type="STRING" id="1703345.A3860_29605"/>
<name>A0A1V9FUW9_9BACT</name>
<feature type="chain" id="PRO_5012890206" description="PKD domain-containing protein" evidence="1">
    <location>
        <begin position="21"/>
        <end position="877"/>
    </location>
</feature>
<feature type="domain" description="PKD" evidence="2">
    <location>
        <begin position="322"/>
        <end position="372"/>
    </location>
</feature>
<dbReference type="EMBL" id="LVYD01000052">
    <property type="protein sequence ID" value="OQP62108.1"/>
    <property type="molecule type" value="Genomic_DNA"/>
</dbReference>
<dbReference type="OrthoDB" id="1490014at2"/>
<keyword evidence="4" id="KW-1185">Reference proteome</keyword>
<dbReference type="AlphaFoldDB" id="A0A1V9FUW9"/>
<reference evidence="3 4" key="1">
    <citation type="submission" date="2016-03" db="EMBL/GenBank/DDBJ databases">
        <title>Niastella vici sp. nov., isolated from farmland soil.</title>
        <authorList>
            <person name="Chen L."/>
            <person name="Wang D."/>
            <person name="Yang S."/>
            <person name="Wang G."/>
        </authorList>
    </citation>
    <scope>NUCLEOTIDE SEQUENCE [LARGE SCALE GENOMIC DNA]</scope>
    <source>
        <strain evidence="3 4">DJ57</strain>
    </source>
</reference>
<dbReference type="Pfam" id="PF18911">
    <property type="entry name" value="PKD_4"/>
    <property type="match status" value="2"/>
</dbReference>